<accession>F9Q909</accession>
<feature type="domain" description="ACT" evidence="2">
    <location>
        <begin position="55"/>
        <end position="124"/>
    </location>
</feature>
<dbReference type="PANTHER" id="PTHR47320">
    <property type="entry name" value="BIFUNCTIONAL URIDYLYLTRANSFERASE/URIDYLYL-REMOVING ENZYME"/>
    <property type="match status" value="1"/>
</dbReference>
<keyword evidence="1" id="KW-0378">Hydrolase</keyword>
<evidence type="ECO:0000259" key="2">
    <source>
        <dbReference type="PROSITE" id="PS51671"/>
    </source>
</evidence>
<dbReference type="GO" id="GO:0016787">
    <property type="term" value="F:hydrolase activity"/>
    <property type="evidence" value="ECO:0007669"/>
    <property type="project" value="UniProtKB-KW"/>
</dbReference>
<dbReference type="InterPro" id="IPR010043">
    <property type="entry name" value="UTase/UR"/>
</dbReference>
<dbReference type="Pfam" id="PF01842">
    <property type="entry name" value="ACT"/>
    <property type="match status" value="1"/>
</dbReference>
<dbReference type="CDD" id="cd04899">
    <property type="entry name" value="ACT_ACR-UUR-like_2"/>
    <property type="match status" value="1"/>
</dbReference>
<organism evidence="3 4">
    <name type="scientific">Haemophilus pittmaniae HK 85</name>
    <dbReference type="NCBI Taxonomy" id="1035188"/>
    <lineage>
        <taxon>Bacteria</taxon>
        <taxon>Pseudomonadati</taxon>
        <taxon>Pseudomonadota</taxon>
        <taxon>Gammaproteobacteria</taxon>
        <taxon>Pasteurellales</taxon>
        <taxon>Pasteurellaceae</taxon>
        <taxon>Haemophilus</taxon>
    </lineage>
</organism>
<dbReference type="PROSITE" id="PS51671">
    <property type="entry name" value="ACT"/>
    <property type="match status" value="1"/>
</dbReference>
<dbReference type="STRING" id="1035188.HMPREF9952_1524"/>
<dbReference type="SUPFAM" id="SSF55021">
    <property type="entry name" value="ACT-like"/>
    <property type="match status" value="1"/>
</dbReference>
<reference evidence="3 4" key="1">
    <citation type="submission" date="2011-07" db="EMBL/GenBank/DDBJ databases">
        <authorList>
            <person name="Harkins D.M."/>
            <person name="Madupu R."/>
            <person name="Durkin A.S."/>
            <person name="Torralba M."/>
            <person name="Methe B."/>
            <person name="Sutton G.G."/>
            <person name="Nelson K.E."/>
        </authorList>
    </citation>
    <scope>NUCLEOTIDE SEQUENCE [LARGE SCALE GENOMIC DNA]</scope>
    <source>
        <strain evidence="3 4">HK 85</strain>
    </source>
</reference>
<name>F9Q909_9PAST</name>
<gene>
    <name evidence="3" type="ORF">HMPREF9952_1524</name>
</gene>
<evidence type="ECO:0000256" key="1">
    <source>
        <dbReference type="ARBA" id="ARBA00022801"/>
    </source>
</evidence>
<dbReference type="Gene3D" id="3.30.70.260">
    <property type="match status" value="1"/>
</dbReference>
<proteinExistence type="predicted"/>
<protein>
    <submittedName>
        <fullName evidence="3">ACT domain protein</fullName>
    </submittedName>
</protein>
<evidence type="ECO:0000313" key="3">
    <source>
        <dbReference type="EMBL" id="EGV05954.1"/>
    </source>
</evidence>
<dbReference type="PANTHER" id="PTHR47320:SF1">
    <property type="entry name" value="BIFUNCTIONAL URIDYLYLTRANSFERASE_URIDYLYL-REMOVING ENZYME"/>
    <property type="match status" value="1"/>
</dbReference>
<dbReference type="Proteomes" id="UP000006235">
    <property type="component" value="Unassembled WGS sequence"/>
</dbReference>
<sequence>MVKFDRRRDLEQTLTAVLQWGKVPSPPFVPSRQLRHFQVQTDVRFLKENKPEHTELELVALDKPGLLAQISQIFADLALNLRNAKITTVGEKAEDFFILTNAQGQALSAEERQQLADVLYRALD</sequence>
<dbReference type="AlphaFoldDB" id="F9Q909"/>
<evidence type="ECO:0000313" key="4">
    <source>
        <dbReference type="Proteomes" id="UP000006235"/>
    </source>
</evidence>
<comment type="caution">
    <text evidence="3">The sequence shown here is derived from an EMBL/GenBank/DDBJ whole genome shotgun (WGS) entry which is preliminary data.</text>
</comment>
<dbReference type="GO" id="GO:0008773">
    <property type="term" value="F:[protein-PII] uridylyltransferase activity"/>
    <property type="evidence" value="ECO:0007669"/>
    <property type="project" value="InterPro"/>
</dbReference>
<dbReference type="InterPro" id="IPR002912">
    <property type="entry name" value="ACT_dom"/>
</dbReference>
<dbReference type="InterPro" id="IPR045865">
    <property type="entry name" value="ACT-like_dom_sf"/>
</dbReference>
<dbReference type="EMBL" id="AFUV01000011">
    <property type="protein sequence ID" value="EGV05954.1"/>
    <property type="molecule type" value="Genomic_DNA"/>
</dbReference>